<dbReference type="InterPro" id="IPR029045">
    <property type="entry name" value="ClpP/crotonase-like_dom_sf"/>
</dbReference>
<dbReference type="InterPro" id="IPR001753">
    <property type="entry name" value="Enoyl-CoA_hydra/iso"/>
</dbReference>
<dbReference type="PANTHER" id="PTHR43459:SF1">
    <property type="entry name" value="EG:BACN32G11.4 PROTEIN"/>
    <property type="match status" value="1"/>
</dbReference>
<dbReference type="Pfam" id="PF00378">
    <property type="entry name" value="ECH_1"/>
    <property type="match status" value="1"/>
</dbReference>
<evidence type="ECO:0000313" key="2">
    <source>
        <dbReference type="EMBL" id="CAD6561376.1"/>
    </source>
</evidence>
<name>A0ABM8PAZ5_9BURK</name>
<comment type="caution">
    <text evidence="2">The sequence shown here is derived from an EMBL/GenBank/DDBJ whole genome shotgun (WGS) entry which is preliminary data.</text>
</comment>
<keyword evidence="2" id="KW-0413">Isomerase</keyword>
<dbReference type="InterPro" id="IPR018376">
    <property type="entry name" value="Enoyl-CoA_hyd/isom_CS"/>
</dbReference>
<dbReference type="RefSeq" id="WP_201700855.1">
    <property type="nucleotide sequence ID" value="NZ_CAJHCQ010000035.1"/>
</dbReference>
<evidence type="ECO:0000313" key="3">
    <source>
        <dbReference type="Proteomes" id="UP000656319"/>
    </source>
</evidence>
<proteinExistence type="inferred from homology"/>
<keyword evidence="3" id="KW-1185">Reference proteome</keyword>
<sequence>MVEISWEDRVAVLTMKGASPWNVMDRTMLEQLGAALPEAVAQGARAIVLTGAGRVFSAGGDVRLFNALAQEGEDALSRTIGEYMEDLGNPIARYIAQAPVPVIAAVNGPCAGGALGYALAADIVLCSRSAYFLVAQITQLGIVPDLGINWVLGRALGRPRALGMALLGDRIAGEQAEQWGVVWRCFDDAELMTQALAMAKKLAALPSEAIVECRRLVDDASQMSMKQSLAAEREVQRGLVRSAFFQQACARFVSK</sequence>
<accession>A0ABM8PAZ5</accession>
<gene>
    <name evidence="2" type="primary">paaG_4</name>
    <name evidence="2" type="ORF">LMG27952_07437</name>
</gene>
<dbReference type="GO" id="GO:0016853">
    <property type="term" value="F:isomerase activity"/>
    <property type="evidence" value="ECO:0007669"/>
    <property type="project" value="UniProtKB-KW"/>
</dbReference>
<dbReference type="EMBL" id="CAJHCQ010000035">
    <property type="protein sequence ID" value="CAD6561376.1"/>
    <property type="molecule type" value="Genomic_DNA"/>
</dbReference>
<dbReference type="PANTHER" id="PTHR43459">
    <property type="entry name" value="ENOYL-COA HYDRATASE"/>
    <property type="match status" value="1"/>
</dbReference>
<protein>
    <submittedName>
        <fullName evidence="2">1,2-epoxyphenylacetyl-CoA isomerase</fullName>
        <ecNumber evidence="2">5.3.3.18</ecNumber>
    </submittedName>
</protein>
<dbReference type="SUPFAM" id="SSF52096">
    <property type="entry name" value="ClpP/crotonase"/>
    <property type="match status" value="1"/>
</dbReference>
<dbReference type="EC" id="5.3.3.18" evidence="2"/>
<evidence type="ECO:0000256" key="1">
    <source>
        <dbReference type="RuleBase" id="RU003707"/>
    </source>
</evidence>
<dbReference type="Gene3D" id="3.90.226.10">
    <property type="entry name" value="2-enoyl-CoA Hydratase, Chain A, domain 1"/>
    <property type="match status" value="1"/>
</dbReference>
<reference evidence="2 3" key="1">
    <citation type="submission" date="2020-10" db="EMBL/GenBank/DDBJ databases">
        <authorList>
            <person name="Peeters C."/>
        </authorList>
    </citation>
    <scope>NUCLEOTIDE SEQUENCE [LARGE SCALE GENOMIC DNA]</scope>
    <source>
        <strain evidence="2 3">LMG 27952</strain>
    </source>
</reference>
<dbReference type="CDD" id="cd06558">
    <property type="entry name" value="crotonase-like"/>
    <property type="match status" value="1"/>
</dbReference>
<organism evidence="2 3">
    <name type="scientific">Paraburkholderia hiiakae</name>
    <dbReference type="NCBI Taxonomy" id="1081782"/>
    <lineage>
        <taxon>Bacteria</taxon>
        <taxon>Pseudomonadati</taxon>
        <taxon>Pseudomonadota</taxon>
        <taxon>Betaproteobacteria</taxon>
        <taxon>Burkholderiales</taxon>
        <taxon>Burkholderiaceae</taxon>
        <taxon>Paraburkholderia</taxon>
    </lineage>
</organism>
<dbReference type="PROSITE" id="PS00166">
    <property type="entry name" value="ENOYL_COA_HYDRATASE"/>
    <property type="match status" value="1"/>
</dbReference>
<dbReference type="Proteomes" id="UP000656319">
    <property type="component" value="Unassembled WGS sequence"/>
</dbReference>
<comment type="similarity">
    <text evidence="1">Belongs to the enoyl-CoA hydratase/isomerase family.</text>
</comment>